<evidence type="ECO:0000256" key="1">
    <source>
        <dbReference type="SAM" id="Phobius"/>
    </source>
</evidence>
<keyword evidence="3" id="KW-1185">Reference proteome</keyword>
<feature type="transmembrane region" description="Helical" evidence="1">
    <location>
        <begin position="17"/>
        <end position="37"/>
    </location>
</feature>
<reference evidence="2 3" key="1">
    <citation type="submission" date="2016-12" db="EMBL/GenBank/DDBJ databases">
        <title>The draft genome sequence of Actinophytocola sp. 11-183.</title>
        <authorList>
            <person name="Wang W."/>
            <person name="Yuan L."/>
        </authorList>
    </citation>
    <scope>NUCLEOTIDE SEQUENCE [LARGE SCALE GENOMIC DNA]</scope>
    <source>
        <strain evidence="2 3">11-183</strain>
    </source>
</reference>
<dbReference type="RefSeq" id="WP_075128743.1">
    <property type="nucleotide sequence ID" value="NZ_MSIE01000057.1"/>
</dbReference>
<keyword evidence="1" id="KW-1133">Transmembrane helix</keyword>
<feature type="transmembrane region" description="Helical" evidence="1">
    <location>
        <begin position="108"/>
        <end position="127"/>
    </location>
</feature>
<name>A0A1Q8CGA6_9PSEU</name>
<gene>
    <name evidence="2" type="ORF">BU204_27945</name>
</gene>
<evidence type="ECO:0000313" key="2">
    <source>
        <dbReference type="EMBL" id="OLF13350.1"/>
    </source>
</evidence>
<evidence type="ECO:0008006" key="4">
    <source>
        <dbReference type="Google" id="ProtNLM"/>
    </source>
</evidence>
<protein>
    <recommendedName>
        <fullName evidence="4">DoxX family protein</fullName>
    </recommendedName>
</protein>
<feature type="transmembrane region" description="Helical" evidence="1">
    <location>
        <begin position="57"/>
        <end position="78"/>
    </location>
</feature>
<dbReference type="EMBL" id="MSIE01000057">
    <property type="protein sequence ID" value="OLF13350.1"/>
    <property type="molecule type" value="Genomic_DNA"/>
</dbReference>
<sequence length="136" mass="14821">MTNSNPRVLDPRRTMSTLWIVVLFNMLFADVLGFVAPGTLAEMATGYAGSLRVTPEILLVFAVLLEIPIAMVFLSRVLGYRANRLANIAAAVMTIAFTVGGGTTDPHYVFLAGMEVVCMTAIIRIAWTWREPADVS</sequence>
<dbReference type="Proteomes" id="UP000185596">
    <property type="component" value="Unassembled WGS sequence"/>
</dbReference>
<dbReference type="Pfam" id="PF19851">
    <property type="entry name" value="DUF6326"/>
    <property type="match status" value="1"/>
</dbReference>
<comment type="caution">
    <text evidence="2">The sequence shown here is derived from an EMBL/GenBank/DDBJ whole genome shotgun (WGS) entry which is preliminary data.</text>
</comment>
<dbReference type="STRING" id="1912961.BU204_27945"/>
<dbReference type="InterPro" id="IPR046289">
    <property type="entry name" value="DUF6326"/>
</dbReference>
<dbReference type="OrthoDB" id="1551186at2"/>
<accession>A0A1Q8CGA6</accession>
<keyword evidence="1" id="KW-0812">Transmembrane</keyword>
<keyword evidence="1" id="KW-0472">Membrane</keyword>
<proteinExistence type="predicted"/>
<organism evidence="2 3">
    <name type="scientific">Actinophytocola xanthii</name>
    <dbReference type="NCBI Taxonomy" id="1912961"/>
    <lineage>
        <taxon>Bacteria</taxon>
        <taxon>Bacillati</taxon>
        <taxon>Actinomycetota</taxon>
        <taxon>Actinomycetes</taxon>
        <taxon>Pseudonocardiales</taxon>
        <taxon>Pseudonocardiaceae</taxon>
    </lineage>
</organism>
<evidence type="ECO:0000313" key="3">
    <source>
        <dbReference type="Proteomes" id="UP000185596"/>
    </source>
</evidence>
<feature type="transmembrane region" description="Helical" evidence="1">
    <location>
        <begin position="85"/>
        <end position="102"/>
    </location>
</feature>
<dbReference type="AlphaFoldDB" id="A0A1Q8CGA6"/>